<dbReference type="OrthoDB" id="206452at2759"/>
<dbReference type="InterPro" id="IPR012816">
    <property type="entry name" value="NADAR"/>
</dbReference>
<keyword evidence="3" id="KW-1185">Reference proteome</keyword>
<proteinExistence type="predicted"/>
<gene>
    <name evidence="2" type="ORF">PILCRDRAFT_817036</name>
</gene>
<dbReference type="NCBIfam" id="TIGR02464">
    <property type="entry name" value="ribofla_fusion"/>
    <property type="match status" value="1"/>
</dbReference>
<dbReference type="HOGENOM" id="CLU_084247_0_1_1"/>
<dbReference type="Gene3D" id="1.10.357.40">
    <property type="entry name" value="YbiA-like"/>
    <property type="match status" value="1"/>
</dbReference>
<organism evidence="2 3">
    <name type="scientific">Piloderma croceum (strain F 1598)</name>
    <dbReference type="NCBI Taxonomy" id="765440"/>
    <lineage>
        <taxon>Eukaryota</taxon>
        <taxon>Fungi</taxon>
        <taxon>Dikarya</taxon>
        <taxon>Basidiomycota</taxon>
        <taxon>Agaricomycotina</taxon>
        <taxon>Agaricomycetes</taxon>
        <taxon>Agaricomycetidae</taxon>
        <taxon>Atheliales</taxon>
        <taxon>Atheliaceae</taxon>
        <taxon>Piloderma</taxon>
    </lineage>
</organism>
<reference evidence="3" key="2">
    <citation type="submission" date="2015-01" db="EMBL/GenBank/DDBJ databases">
        <title>Evolutionary Origins and Diversification of the Mycorrhizal Mutualists.</title>
        <authorList>
            <consortium name="DOE Joint Genome Institute"/>
            <consortium name="Mycorrhizal Genomics Consortium"/>
            <person name="Kohler A."/>
            <person name="Kuo A."/>
            <person name="Nagy L.G."/>
            <person name="Floudas D."/>
            <person name="Copeland A."/>
            <person name="Barry K.W."/>
            <person name="Cichocki N."/>
            <person name="Veneault-Fourrey C."/>
            <person name="LaButti K."/>
            <person name="Lindquist E.A."/>
            <person name="Lipzen A."/>
            <person name="Lundell T."/>
            <person name="Morin E."/>
            <person name="Murat C."/>
            <person name="Riley R."/>
            <person name="Ohm R."/>
            <person name="Sun H."/>
            <person name="Tunlid A."/>
            <person name="Henrissat B."/>
            <person name="Grigoriev I.V."/>
            <person name="Hibbett D.S."/>
            <person name="Martin F."/>
        </authorList>
    </citation>
    <scope>NUCLEOTIDE SEQUENCE [LARGE SCALE GENOMIC DNA]</scope>
    <source>
        <strain evidence="3">F 1598</strain>
    </source>
</reference>
<dbReference type="SUPFAM" id="SSF143990">
    <property type="entry name" value="YbiA-like"/>
    <property type="match status" value="1"/>
</dbReference>
<sequence>MARTNYVFFWKMNTKNDWGSQWYPSSFTSPVTFPPSPTQPQPETVSATFPTAEHWMMTQKAILFGDAETAKQVLAIKGSKHTDCSKVKAMGRKVKNFDEKVWVRERERIVLEGTLLKFRHNPNLRHLLDATGDKMIVEASPLDKIWGIGLGEKGALEKGEEGWRGLNLLGKALMQARTILREEAKSEVANAD</sequence>
<dbReference type="InterPro" id="IPR037238">
    <property type="entry name" value="YbiA-like_sf"/>
</dbReference>
<evidence type="ECO:0000259" key="1">
    <source>
        <dbReference type="Pfam" id="PF08719"/>
    </source>
</evidence>
<name>A0A0C3G598_PILCF</name>
<evidence type="ECO:0000313" key="2">
    <source>
        <dbReference type="EMBL" id="KIM85821.1"/>
    </source>
</evidence>
<dbReference type="Proteomes" id="UP000054166">
    <property type="component" value="Unassembled WGS sequence"/>
</dbReference>
<evidence type="ECO:0000313" key="3">
    <source>
        <dbReference type="Proteomes" id="UP000054166"/>
    </source>
</evidence>
<dbReference type="Pfam" id="PF08719">
    <property type="entry name" value="NADAR"/>
    <property type="match status" value="1"/>
</dbReference>
<dbReference type="EMBL" id="KN832984">
    <property type="protein sequence ID" value="KIM85821.1"/>
    <property type="molecule type" value="Genomic_DNA"/>
</dbReference>
<feature type="domain" description="NADAR" evidence="1">
    <location>
        <begin position="8"/>
        <end position="181"/>
    </location>
</feature>
<accession>A0A0C3G598</accession>
<dbReference type="CDD" id="cd15457">
    <property type="entry name" value="NADAR"/>
    <property type="match status" value="1"/>
</dbReference>
<reference evidence="2 3" key="1">
    <citation type="submission" date="2014-04" db="EMBL/GenBank/DDBJ databases">
        <authorList>
            <consortium name="DOE Joint Genome Institute"/>
            <person name="Kuo A."/>
            <person name="Tarkka M."/>
            <person name="Buscot F."/>
            <person name="Kohler A."/>
            <person name="Nagy L.G."/>
            <person name="Floudas D."/>
            <person name="Copeland A."/>
            <person name="Barry K.W."/>
            <person name="Cichocki N."/>
            <person name="Veneault-Fourrey C."/>
            <person name="LaButti K."/>
            <person name="Lindquist E.A."/>
            <person name="Lipzen A."/>
            <person name="Lundell T."/>
            <person name="Morin E."/>
            <person name="Murat C."/>
            <person name="Sun H."/>
            <person name="Tunlid A."/>
            <person name="Henrissat B."/>
            <person name="Grigoriev I.V."/>
            <person name="Hibbett D.S."/>
            <person name="Martin F."/>
            <person name="Nordberg H.P."/>
            <person name="Cantor M.N."/>
            <person name="Hua S.X."/>
        </authorList>
    </citation>
    <scope>NUCLEOTIDE SEQUENCE [LARGE SCALE GENOMIC DNA]</scope>
    <source>
        <strain evidence="2 3">F 1598</strain>
    </source>
</reference>
<dbReference type="InParanoid" id="A0A0C3G598"/>
<dbReference type="AlphaFoldDB" id="A0A0C3G598"/>
<dbReference type="STRING" id="765440.A0A0C3G598"/>
<protein>
    <recommendedName>
        <fullName evidence="1">NADAR domain-containing protein</fullName>
    </recommendedName>
</protein>